<protein>
    <submittedName>
        <fullName evidence="3">RAD protein (Pv-fam-e)</fullName>
    </submittedName>
</protein>
<dbReference type="InterPro" id="IPR019111">
    <property type="entry name" value="PRESA_N"/>
</dbReference>
<keyword evidence="1" id="KW-0732">Signal</keyword>
<proteinExistence type="predicted"/>
<name>A0A0J9SZA5_PLAV1</name>
<evidence type="ECO:0000313" key="3">
    <source>
        <dbReference type="EMBL" id="KMZ88126.1"/>
    </source>
</evidence>
<gene>
    <name evidence="3" type="ORF">PVBG_02587</name>
</gene>
<organism evidence="3 4">
    <name type="scientific">Plasmodium vivax (strain Brazil I)</name>
    <dbReference type="NCBI Taxonomy" id="1033975"/>
    <lineage>
        <taxon>Eukaryota</taxon>
        <taxon>Sar</taxon>
        <taxon>Alveolata</taxon>
        <taxon>Apicomplexa</taxon>
        <taxon>Aconoidasida</taxon>
        <taxon>Haemosporida</taxon>
        <taxon>Plasmodiidae</taxon>
        <taxon>Plasmodium</taxon>
        <taxon>Plasmodium (Plasmodium)</taxon>
    </lineage>
</organism>
<feature type="chain" id="PRO_5005322787" evidence="1">
    <location>
        <begin position="23"/>
        <end position="298"/>
    </location>
</feature>
<evidence type="ECO:0000259" key="2">
    <source>
        <dbReference type="Pfam" id="PF09687"/>
    </source>
</evidence>
<feature type="domain" description="Plasmodium RESA N-terminal" evidence="2">
    <location>
        <begin position="162"/>
        <end position="287"/>
    </location>
</feature>
<dbReference type="Pfam" id="PF09687">
    <property type="entry name" value="PRESAN"/>
    <property type="match status" value="1"/>
</dbReference>
<dbReference type="OrthoDB" id="383121at2759"/>
<evidence type="ECO:0000313" key="4">
    <source>
        <dbReference type="Proteomes" id="UP000053327"/>
    </source>
</evidence>
<feature type="signal peptide" evidence="1">
    <location>
        <begin position="1"/>
        <end position="22"/>
    </location>
</feature>
<dbReference type="InterPro" id="IPR044885">
    <property type="entry name" value="PRESA_N_sf"/>
</dbReference>
<dbReference type="Proteomes" id="UP000053327">
    <property type="component" value="Unassembled WGS sequence"/>
</dbReference>
<sequence>MANLKKSCLAMFGGSLLFALYSSPLGPSYEDARSSGQAAICGRSLSELSLLLGSWDGASDSTVSLNEGSSIGDISDDYSDGSSISGSSISGSSISGSSISGSSDDCSVLCCEGDGLSIFSCEPEGHSTNDHRCSGEDDCEFKFDEHDVLPYGYLEEDIDRSLSNQQLLEQIPHYLLLISKKDAFIGFYYYLIYLNRCYSHAMQELKLSFAHMAKMNRIPYDVQIEYWHECKRDQMKTLRGMEEAGRKNFKLMVKGKAGVILTSRYFKCLILCQNLWKKVVAENREKWMIIFQEAANGR</sequence>
<dbReference type="EMBL" id="KQ234770">
    <property type="protein sequence ID" value="KMZ88126.1"/>
    <property type="molecule type" value="Genomic_DNA"/>
</dbReference>
<reference evidence="3 4" key="1">
    <citation type="submission" date="2011-08" db="EMBL/GenBank/DDBJ databases">
        <title>The Genome Sequence of Plasmodium vivax Brazil I.</title>
        <authorList>
            <consortium name="The Broad Institute Genome Sequencing Platform"/>
            <consortium name="The Broad Institute Genome Sequencing Center for Infectious Disease"/>
            <person name="Neafsey D."/>
            <person name="Carlton J."/>
            <person name="Barnwell J."/>
            <person name="Collins W."/>
            <person name="Escalante A."/>
            <person name="Mullikin J."/>
            <person name="Saul A."/>
            <person name="Guigo R."/>
            <person name="Camara F."/>
            <person name="Young S.K."/>
            <person name="Zeng Q."/>
            <person name="Gargeya S."/>
            <person name="Fitzgerald M."/>
            <person name="Haas B."/>
            <person name="Abouelleil A."/>
            <person name="Alvarado L."/>
            <person name="Arachchi H.M."/>
            <person name="Berlin A."/>
            <person name="Brown A."/>
            <person name="Chapman S.B."/>
            <person name="Chen Z."/>
            <person name="Dunbar C."/>
            <person name="Freedman E."/>
            <person name="Gearin G."/>
            <person name="Gellesch M."/>
            <person name="Goldberg J."/>
            <person name="Griggs A."/>
            <person name="Gujja S."/>
            <person name="Heiman D."/>
            <person name="Howarth C."/>
            <person name="Larson L."/>
            <person name="Lui A."/>
            <person name="MacDonald P.J.P."/>
            <person name="Montmayeur A."/>
            <person name="Murphy C."/>
            <person name="Neiman D."/>
            <person name="Pearson M."/>
            <person name="Priest M."/>
            <person name="Roberts A."/>
            <person name="Saif S."/>
            <person name="Shea T."/>
            <person name="Shenoy N."/>
            <person name="Sisk P."/>
            <person name="Stolte C."/>
            <person name="Sykes S."/>
            <person name="Wortman J."/>
            <person name="Nusbaum C."/>
            <person name="Birren B."/>
        </authorList>
    </citation>
    <scope>NUCLEOTIDE SEQUENCE [LARGE SCALE GENOMIC DNA]</scope>
    <source>
        <strain evidence="3 4">Brazil I</strain>
    </source>
</reference>
<accession>A0A0J9SZA5</accession>
<evidence type="ECO:0000256" key="1">
    <source>
        <dbReference type="SAM" id="SignalP"/>
    </source>
</evidence>
<dbReference type="AlphaFoldDB" id="A0A0J9SZA5"/>
<dbReference type="Gene3D" id="6.10.280.180">
    <property type="entry name" value="Plasmodium RESA, N-terminal helical domain"/>
    <property type="match status" value="1"/>
</dbReference>